<dbReference type="InterPro" id="IPR001853">
    <property type="entry name" value="DSBA-like_thioredoxin_dom"/>
</dbReference>
<dbReference type="CDD" id="cd03024">
    <property type="entry name" value="DsbA_FrnE"/>
    <property type="match status" value="1"/>
</dbReference>
<dbReference type="STRING" id="504486.SAMN05660703_0662"/>
<accession>A0A1W1YLW0</accession>
<dbReference type="Proteomes" id="UP000192360">
    <property type="component" value="Unassembled WGS sequence"/>
</dbReference>
<dbReference type="PANTHER" id="PTHR13887">
    <property type="entry name" value="GLUTATHIONE S-TRANSFERASE KAPPA"/>
    <property type="match status" value="1"/>
</dbReference>
<organism evidence="2 3">
    <name type="scientific">Cellulophaga tyrosinoxydans</name>
    <dbReference type="NCBI Taxonomy" id="504486"/>
    <lineage>
        <taxon>Bacteria</taxon>
        <taxon>Pseudomonadati</taxon>
        <taxon>Bacteroidota</taxon>
        <taxon>Flavobacteriia</taxon>
        <taxon>Flavobacteriales</taxon>
        <taxon>Flavobacteriaceae</taxon>
        <taxon>Cellulophaga</taxon>
    </lineage>
</organism>
<feature type="domain" description="DSBA-like thioredoxin" evidence="1">
    <location>
        <begin position="3"/>
        <end position="204"/>
    </location>
</feature>
<keyword evidence="3" id="KW-1185">Reference proteome</keyword>
<dbReference type="PANTHER" id="PTHR13887:SF41">
    <property type="entry name" value="THIOREDOXIN SUPERFAMILY PROTEIN"/>
    <property type="match status" value="1"/>
</dbReference>
<name>A0A1W1YLW0_9FLAO</name>
<gene>
    <name evidence="2" type="ORF">SAMN05660703_0662</name>
</gene>
<evidence type="ECO:0000313" key="3">
    <source>
        <dbReference type="Proteomes" id="UP000192360"/>
    </source>
</evidence>
<dbReference type="RefSeq" id="WP_084059954.1">
    <property type="nucleotide sequence ID" value="NZ_FWXO01000001.1"/>
</dbReference>
<dbReference type="AlphaFoldDB" id="A0A1W1YLW0"/>
<protein>
    <submittedName>
        <fullName evidence="2">Predicted dithiol-disulfide isomerase, DsbA family</fullName>
    </submittedName>
</protein>
<dbReference type="Pfam" id="PF01323">
    <property type="entry name" value="DSBA"/>
    <property type="match status" value="1"/>
</dbReference>
<reference evidence="2 3" key="1">
    <citation type="submission" date="2017-04" db="EMBL/GenBank/DDBJ databases">
        <authorList>
            <person name="Afonso C.L."/>
            <person name="Miller P.J."/>
            <person name="Scott M.A."/>
            <person name="Spackman E."/>
            <person name="Goraichik I."/>
            <person name="Dimitrov K.M."/>
            <person name="Suarez D.L."/>
            <person name="Swayne D.E."/>
        </authorList>
    </citation>
    <scope>NUCLEOTIDE SEQUENCE [LARGE SCALE GENOMIC DNA]</scope>
    <source>
        <strain evidence="2 3">DSM 21164</strain>
    </source>
</reference>
<sequence>MKVSIWSDIRCPFCYIGKRKFEAALANFPHKDKITVEWKSFELDPYLETQPEVDYTEYFMENKNVDRDTALGMFDRVSKMASEVGLHFNVEQGVIANSLNAHRLLYYSKTEDLADKTKETLLKAQLEQGKNIDDASVLLDLAVQVGLNKEKVAALLASDEYTYEVRQDELEARNLGISGVPFFVLDHKFGISGAQPTEVFAEALEKAWKNYTNEKLTLLTVDKAGESCDVDGNCN</sequence>
<dbReference type="GO" id="GO:0016853">
    <property type="term" value="F:isomerase activity"/>
    <property type="evidence" value="ECO:0007669"/>
    <property type="project" value="UniProtKB-KW"/>
</dbReference>
<proteinExistence type="predicted"/>
<evidence type="ECO:0000259" key="1">
    <source>
        <dbReference type="Pfam" id="PF01323"/>
    </source>
</evidence>
<dbReference type="OrthoDB" id="9799122at2"/>
<dbReference type="GO" id="GO:0016491">
    <property type="term" value="F:oxidoreductase activity"/>
    <property type="evidence" value="ECO:0007669"/>
    <property type="project" value="InterPro"/>
</dbReference>
<dbReference type="EMBL" id="FWXO01000001">
    <property type="protein sequence ID" value="SMC37167.1"/>
    <property type="molecule type" value="Genomic_DNA"/>
</dbReference>
<keyword evidence="2" id="KW-0413">Isomerase</keyword>
<dbReference type="Gene3D" id="3.40.30.10">
    <property type="entry name" value="Glutaredoxin"/>
    <property type="match status" value="1"/>
</dbReference>
<dbReference type="SUPFAM" id="SSF52833">
    <property type="entry name" value="Thioredoxin-like"/>
    <property type="match status" value="1"/>
</dbReference>
<dbReference type="InterPro" id="IPR036249">
    <property type="entry name" value="Thioredoxin-like_sf"/>
</dbReference>
<evidence type="ECO:0000313" key="2">
    <source>
        <dbReference type="EMBL" id="SMC37167.1"/>
    </source>
</evidence>